<proteinExistence type="predicted"/>
<accession>K7EX84</accession>
<dbReference type="HOGENOM" id="CLU_062969_0_0_1"/>
<reference evidence="2" key="1">
    <citation type="submission" date="2011-10" db="EMBL/GenBank/DDBJ databases">
        <authorList>
            <consortium name="Soft-shell Turtle Genome Consortium"/>
        </authorList>
    </citation>
    <scope>NUCLEOTIDE SEQUENCE [LARGE SCALE GENOMIC DNA]</scope>
    <source>
        <strain evidence="2">Daiwa-1</strain>
    </source>
</reference>
<dbReference type="Ensembl" id="ENSPSIT00000000394.1">
    <property type="protein sequence ID" value="ENSPSIP00000000394.1"/>
    <property type="gene ID" value="ENSPSIG00000000395.1"/>
</dbReference>
<dbReference type="PANTHER" id="PTHR47510:SF3">
    <property type="entry name" value="ENDO_EXONUCLEASE_PHOSPHATASE DOMAIN-CONTAINING PROTEIN"/>
    <property type="match status" value="1"/>
</dbReference>
<reference evidence="2" key="2">
    <citation type="journal article" date="2013" name="Nat. Genet.">
        <title>The draft genomes of soft-shell turtle and green sea turtle yield insights into the development and evolution of the turtle-specific body plan.</title>
        <authorList>
            <person name="Wang Z."/>
            <person name="Pascual-Anaya J."/>
            <person name="Zadissa A."/>
            <person name="Li W."/>
            <person name="Niimura Y."/>
            <person name="Huang Z."/>
            <person name="Li C."/>
            <person name="White S."/>
            <person name="Xiong Z."/>
            <person name="Fang D."/>
            <person name="Wang B."/>
            <person name="Ming Y."/>
            <person name="Chen Y."/>
            <person name="Zheng Y."/>
            <person name="Kuraku S."/>
            <person name="Pignatelli M."/>
            <person name="Herrero J."/>
            <person name="Beal K."/>
            <person name="Nozawa M."/>
            <person name="Li Q."/>
            <person name="Wang J."/>
            <person name="Zhang H."/>
            <person name="Yu L."/>
            <person name="Shigenobu S."/>
            <person name="Wang J."/>
            <person name="Liu J."/>
            <person name="Flicek P."/>
            <person name="Searle S."/>
            <person name="Wang J."/>
            <person name="Kuratani S."/>
            <person name="Yin Y."/>
            <person name="Aken B."/>
            <person name="Zhang G."/>
            <person name="Irie N."/>
        </authorList>
    </citation>
    <scope>NUCLEOTIDE SEQUENCE [LARGE SCALE GENOMIC DNA]</scope>
    <source>
        <strain evidence="2">Daiwa-1</strain>
    </source>
</reference>
<protein>
    <submittedName>
        <fullName evidence="1">Uncharacterized protein</fullName>
    </submittedName>
</protein>
<organism evidence="1 2">
    <name type="scientific">Pelodiscus sinensis</name>
    <name type="common">Chinese softshell turtle</name>
    <name type="synonym">Trionyx sinensis</name>
    <dbReference type="NCBI Taxonomy" id="13735"/>
    <lineage>
        <taxon>Eukaryota</taxon>
        <taxon>Metazoa</taxon>
        <taxon>Chordata</taxon>
        <taxon>Craniata</taxon>
        <taxon>Vertebrata</taxon>
        <taxon>Euteleostomi</taxon>
        <taxon>Archelosauria</taxon>
        <taxon>Testudinata</taxon>
        <taxon>Testudines</taxon>
        <taxon>Cryptodira</taxon>
        <taxon>Trionychia</taxon>
        <taxon>Trionychidae</taxon>
        <taxon>Pelodiscus</taxon>
    </lineage>
</organism>
<evidence type="ECO:0000313" key="2">
    <source>
        <dbReference type="Proteomes" id="UP000007267"/>
    </source>
</evidence>
<dbReference type="EMBL" id="AGCU01008375">
    <property type="status" value="NOT_ANNOTATED_CDS"/>
    <property type="molecule type" value="Genomic_DNA"/>
</dbReference>
<dbReference type="Proteomes" id="UP000007267">
    <property type="component" value="Unassembled WGS sequence"/>
</dbReference>
<dbReference type="eggNOG" id="KOG1075">
    <property type="taxonomic scope" value="Eukaryota"/>
</dbReference>
<dbReference type="STRING" id="13735.ENSPSIP00000000394"/>
<dbReference type="AlphaFoldDB" id="K7EX84"/>
<dbReference type="PANTHER" id="PTHR47510">
    <property type="entry name" value="REVERSE TRANSCRIPTASE DOMAIN-CONTAINING PROTEIN"/>
    <property type="match status" value="1"/>
</dbReference>
<dbReference type="GeneTree" id="ENSGT00940000167718"/>
<sequence>MVMETAKSVLGTKKRNHQDWFDENNSAIEDLLAKKNKAFMEWQNDPGSISKTDRFKSLQAQTQQEIRKMHYKWWEKKADEVQHYADSNNPREFFSSIKSVFGPSKSGFAPLLSADGAMLIRDKAGINNRWKEYFSHLLNRSSSVDQSALEQIPQKPTLEDLGDPPFIDEVRKAIRQMSCGKASSKDGIPAELYKAFNEVSLKVFHNVLTSIWEEEEMP</sequence>
<name>K7EX84_PELSI</name>
<keyword evidence="2" id="KW-1185">Reference proteome</keyword>
<dbReference type="OMA" id="TIWHIEQ"/>
<reference evidence="1" key="3">
    <citation type="submission" date="2025-08" db="UniProtKB">
        <authorList>
            <consortium name="Ensembl"/>
        </authorList>
    </citation>
    <scope>IDENTIFICATION</scope>
</reference>
<reference evidence="1" key="4">
    <citation type="submission" date="2025-09" db="UniProtKB">
        <authorList>
            <consortium name="Ensembl"/>
        </authorList>
    </citation>
    <scope>IDENTIFICATION</scope>
</reference>
<evidence type="ECO:0000313" key="1">
    <source>
        <dbReference type="Ensembl" id="ENSPSIP00000000394.1"/>
    </source>
</evidence>